<comment type="caution">
    <text evidence="3">The sequence shown here is derived from an EMBL/GenBank/DDBJ whole genome shotgun (WGS) entry which is preliminary data.</text>
</comment>
<dbReference type="Gene3D" id="3.40.50.1390">
    <property type="entry name" value="Resolvase, N-terminal catalytic domain"/>
    <property type="match status" value="1"/>
</dbReference>
<dbReference type="InterPro" id="IPR006120">
    <property type="entry name" value="Resolvase_HTH_dom"/>
</dbReference>
<dbReference type="Pfam" id="PF02796">
    <property type="entry name" value="HTH_7"/>
    <property type="match status" value="1"/>
</dbReference>
<keyword evidence="4" id="KW-1185">Reference proteome</keyword>
<reference evidence="3 4" key="1">
    <citation type="submission" date="2020-08" db="EMBL/GenBank/DDBJ databases">
        <title>Genomic Encyclopedia of Type Strains, Phase IV (KMG-IV): sequencing the most valuable type-strain genomes for metagenomic binning, comparative biology and taxonomic classification.</title>
        <authorList>
            <person name="Goeker M."/>
        </authorList>
    </citation>
    <scope>NUCLEOTIDE SEQUENCE [LARGE SCALE GENOMIC DNA]</scope>
    <source>
        <strain evidence="3 4">DSM 27026</strain>
    </source>
</reference>
<dbReference type="GO" id="GO:0000150">
    <property type="term" value="F:DNA strand exchange activity"/>
    <property type="evidence" value="ECO:0007669"/>
    <property type="project" value="InterPro"/>
</dbReference>
<dbReference type="PROSITE" id="PS51736">
    <property type="entry name" value="RECOMBINASES_3"/>
    <property type="match status" value="1"/>
</dbReference>
<dbReference type="Pfam" id="PF00239">
    <property type="entry name" value="Resolvase"/>
    <property type="match status" value="1"/>
</dbReference>
<dbReference type="GO" id="GO:0003677">
    <property type="term" value="F:DNA binding"/>
    <property type="evidence" value="ECO:0007669"/>
    <property type="project" value="InterPro"/>
</dbReference>
<dbReference type="SUPFAM" id="SSF46689">
    <property type="entry name" value="Homeodomain-like"/>
    <property type="match status" value="1"/>
</dbReference>
<feature type="domain" description="Resolvase/invertase-type recombinase catalytic" evidence="2">
    <location>
        <begin position="1"/>
        <end position="129"/>
    </location>
</feature>
<dbReference type="EMBL" id="JACHFJ010000002">
    <property type="protein sequence ID" value="MBB5372466.1"/>
    <property type="molecule type" value="Genomic_DNA"/>
</dbReference>
<dbReference type="Proteomes" id="UP000553706">
    <property type="component" value="Unassembled WGS sequence"/>
</dbReference>
<dbReference type="InterPro" id="IPR009057">
    <property type="entry name" value="Homeodomain-like_sf"/>
</dbReference>
<evidence type="ECO:0000259" key="2">
    <source>
        <dbReference type="PROSITE" id="PS51736"/>
    </source>
</evidence>
<evidence type="ECO:0000256" key="1">
    <source>
        <dbReference type="ARBA" id="ARBA00009913"/>
    </source>
</evidence>
<name>A0A840V9Q6_9PROT</name>
<gene>
    <name evidence="3" type="ORF">HNP71_000704</name>
</gene>
<dbReference type="AlphaFoldDB" id="A0A840V9Q6"/>
<dbReference type="InterPro" id="IPR006119">
    <property type="entry name" value="Resolv_N"/>
</dbReference>
<dbReference type="CDD" id="cd03768">
    <property type="entry name" value="SR_ResInv"/>
    <property type="match status" value="1"/>
</dbReference>
<proteinExistence type="inferred from homology"/>
<evidence type="ECO:0000313" key="3">
    <source>
        <dbReference type="EMBL" id="MBB5372466.1"/>
    </source>
</evidence>
<dbReference type="SUPFAM" id="SSF53041">
    <property type="entry name" value="Resolvase-like"/>
    <property type="match status" value="1"/>
</dbReference>
<dbReference type="Gene3D" id="1.10.10.60">
    <property type="entry name" value="Homeodomain-like"/>
    <property type="match status" value="1"/>
</dbReference>
<dbReference type="InterPro" id="IPR036162">
    <property type="entry name" value="Resolvase-like_N_sf"/>
</dbReference>
<dbReference type="InterPro" id="IPR050639">
    <property type="entry name" value="SSR_resolvase"/>
</dbReference>
<dbReference type="PANTHER" id="PTHR30461">
    <property type="entry name" value="DNA-INVERTASE FROM LAMBDOID PROPHAGE"/>
    <property type="match status" value="1"/>
</dbReference>
<organism evidence="3 4">
    <name type="scientific">Acidocella aromatica</name>
    <dbReference type="NCBI Taxonomy" id="1303579"/>
    <lineage>
        <taxon>Bacteria</taxon>
        <taxon>Pseudomonadati</taxon>
        <taxon>Pseudomonadota</taxon>
        <taxon>Alphaproteobacteria</taxon>
        <taxon>Acetobacterales</taxon>
        <taxon>Acidocellaceae</taxon>
        <taxon>Acidocella</taxon>
    </lineage>
</organism>
<dbReference type="SMART" id="SM00857">
    <property type="entry name" value="Resolvase"/>
    <property type="match status" value="1"/>
</dbReference>
<sequence length="177" mass="19460">MGTQVAGFESQLEILEAAGCERIFSEQVSSVSRRDKLEEALRFVRDGDTLVATKPDRVARSTRDLLDIVDQLARKGVGLRILSMGGMELDTKQATSKLMLTVLGAIAEFERALMLERQREGIKKAAEEGKYKGRAPTARRKEALIVKLRGQGVKPTDIAKQLDISRASVYRVLASAA</sequence>
<accession>A0A840V9Q6</accession>
<dbReference type="PANTHER" id="PTHR30461:SF26">
    <property type="entry name" value="RESOLVASE HOMOLOG YNEB"/>
    <property type="match status" value="1"/>
</dbReference>
<evidence type="ECO:0000313" key="4">
    <source>
        <dbReference type="Proteomes" id="UP000553706"/>
    </source>
</evidence>
<comment type="similarity">
    <text evidence="1">Belongs to the site-specific recombinase resolvase family.</text>
</comment>
<protein>
    <submittedName>
        <fullName evidence="3">DNA invertase Pin-like site-specific DNA recombinase</fullName>
    </submittedName>
</protein>